<sequence>MSCNILAEGTAAIAVIPDLPTPFSDPMCQECADFPEEVMDFHLCEHNTFLEYLPAKKKTEIRKCASAPELSMKACSIGTSTVFAADASNIPPGFVHGSYCKDASDWSSHERSVERLSTCSSLHSSLERELISGSEAGEGGATWSVGSSLHVHGLCKPCAWFWRPGSCFRGSECQHCHLCSPGALQNKKYHNRQLAKAYRRASKAHSKDFAVFPCLS</sequence>
<organism evidence="1 2">
    <name type="scientific">Durusdinium trenchii</name>
    <dbReference type="NCBI Taxonomy" id="1381693"/>
    <lineage>
        <taxon>Eukaryota</taxon>
        <taxon>Sar</taxon>
        <taxon>Alveolata</taxon>
        <taxon>Dinophyceae</taxon>
        <taxon>Suessiales</taxon>
        <taxon>Symbiodiniaceae</taxon>
        <taxon>Durusdinium</taxon>
    </lineage>
</organism>
<gene>
    <name evidence="1" type="ORF">CCMP2556_LOCUS21732</name>
</gene>
<dbReference type="EMBL" id="CAXAMN010013313">
    <property type="protein sequence ID" value="CAK9040328.1"/>
    <property type="molecule type" value="Genomic_DNA"/>
</dbReference>
<accession>A0ABP0LN01</accession>
<evidence type="ECO:0008006" key="3">
    <source>
        <dbReference type="Google" id="ProtNLM"/>
    </source>
</evidence>
<proteinExistence type="predicted"/>
<name>A0ABP0LN01_9DINO</name>
<comment type="caution">
    <text evidence="1">The sequence shown here is derived from an EMBL/GenBank/DDBJ whole genome shotgun (WGS) entry which is preliminary data.</text>
</comment>
<reference evidence="1 2" key="1">
    <citation type="submission" date="2024-02" db="EMBL/GenBank/DDBJ databases">
        <authorList>
            <person name="Chen Y."/>
            <person name="Shah S."/>
            <person name="Dougan E. K."/>
            <person name="Thang M."/>
            <person name="Chan C."/>
        </authorList>
    </citation>
    <scope>NUCLEOTIDE SEQUENCE [LARGE SCALE GENOMIC DNA]</scope>
</reference>
<dbReference type="Proteomes" id="UP001642484">
    <property type="component" value="Unassembled WGS sequence"/>
</dbReference>
<protein>
    <recommendedName>
        <fullName evidence="3">C3H1-type domain-containing protein</fullName>
    </recommendedName>
</protein>
<keyword evidence="2" id="KW-1185">Reference proteome</keyword>
<evidence type="ECO:0000313" key="1">
    <source>
        <dbReference type="EMBL" id="CAK9040328.1"/>
    </source>
</evidence>
<evidence type="ECO:0000313" key="2">
    <source>
        <dbReference type="Proteomes" id="UP001642484"/>
    </source>
</evidence>